<proteinExistence type="predicted"/>
<dbReference type="InterPro" id="IPR002867">
    <property type="entry name" value="IBR_dom"/>
</dbReference>
<evidence type="ECO:0000256" key="5">
    <source>
        <dbReference type="ARBA" id="ARBA00022771"/>
    </source>
</evidence>
<evidence type="ECO:0000256" key="1">
    <source>
        <dbReference type="ARBA" id="ARBA00004906"/>
    </source>
</evidence>
<dbReference type="InterPro" id="IPR047544">
    <property type="entry name" value="RING-HC_RBR_RNF216"/>
</dbReference>
<keyword evidence="10" id="KW-1185">Reference proteome</keyword>
<gene>
    <name evidence="9" type="ORF">M9Y10_035420</name>
</gene>
<evidence type="ECO:0000256" key="2">
    <source>
        <dbReference type="ARBA" id="ARBA00022679"/>
    </source>
</evidence>
<dbReference type="PANTHER" id="PTHR22770:SF47">
    <property type="entry name" value="E3 UBIQUITIN-PROTEIN LIGASE RNF216"/>
    <property type="match status" value="1"/>
</dbReference>
<dbReference type="Pfam" id="PF26200">
    <property type="entry name" value="Rcat_RNF216"/>
    <property type="match status" value="1"/>
</dbReference>
<feature type="domain" description="RING-type" evidence="8">
    <location>
        <begin position="189"/>
        <end position="400"/>
    </location>
</feature>
<dbReference type="SMART" id="SM00647">
    <property type="entry name" value="IBR"/>
    <property type="match status" value="1"/>
</dbReference>
<dbReference type="Gene3D" id="1.20.120.1750">
    <property type="match status" value="1"/>
</dbReference>
<evidence type="ECO:0000259" key="8">
    <source>
        <dbReference type="PROSITE" id="PS51873"/>
    </source>
</evidence>
<keyword evidence="5" id="KW-0863">Zinc-finger</keyword>
<dbReference type="CDD" id="cd20353">
    <property type="entry name" value="Rcat_RBR_RNF216"/>
    <property type="match status" value="1"/>
</dbReference>
<comment type="caution">
    <text evidence="9">The sequence shown here is derived from an EMBL/GenBank/DDBJ whole genome shotgun (WGS) entry which is preliminary data.</text>
</comment>
<keyword evidence="2" id="KW-0808">Transferase</keyword>
<keyword evidence="3" id="KW-0479">Metal-binding</keyword>
<evidence type="ECO:0000256" key="4">
    <source>
        <dbReference type="ARBA" id="ARBA00022737"/>
    </source>
</evidence>
<sequence length="425" mass="49316">MNALRNVMNQIIDKTKSKHVILNEPNQVLATIKRGNDIDPNFNLQKASSFIKEMVKQGYVYDDLNNRMAIAASDKHTPLSTTFTQDNNTALTNLCPKCKPDYLKKALSKNRQILLDTVTLLQKSKKLYLKRLLKNKEPKKIIEIQDPLVSVQLDAIFKEFEKDRIKRERENEKRRDERKQIRQAQKNGSLIECECCICEYPMDWMIQCPEGHLMCKFCIQKQIETTIAEGKSNIKCLKFGGDCEMEISMNELRRLMPEKTIKRLIQTETLNAITAAKIENTVKCNSCGFIVIVDEKEGPMNCPQCKAQTCIKCGSEWHKNMTCEQFCKFDKERLLEEQMNEAVVRICPQCKTQFMKEEGCNKMECPRCGTWICYWCRKIIPKNIGYSHFWQSFGICPPDRCPLWVDNKTLHIIEAKNAKINSKKA</sequence>
<dbReference type="Pfam" id="PF01485">
    <property type="entry name" value="IBR"/>
    <property type="match status" value="1"/>
</dbReference>
<organism evidence="9 10">
    <name type="scientific">Tritrichomonas musculus</name>
    <dbReference type="NCBI Taxonomy" id="1915356"/>
    <lineage>
        <taxon>Eukaryota</taxon>
        <taxon>Metamonada</taxon>
        <taxon>Parabasalia</taxon>
        <taxon>Tritrichomonadida</taxon>
        <taxon>Tritrichomonadidae</taxon>
        <taxon>Tritrichomonas</taxon>
    </lineage>
</organism>
<dbReference type="CDD" id="cd16630">
    <property type="entry name" value="RING-HC_RBR_RNF216"/>
    <property type="match status" value="1"/>
</dbReference>
<reference evidence="9 10" key="1">
    <citation type="submission" date="2024-04" db="EMBL/GenBank/DDBJ databases">
        <title>Tritrichomonas musculus Genome.</title>
        <authorList>
            <person name="Alves-Ferreira E."/>
            <person name="Grigg M."/>
            <person name="Lorenzi H."/>
            <person name="Galac M."/>
        </authorList>
    </citation>
    <scope>NUCLEOTIDE SEQUENCE [LARGE SCALE GENOMIC DNA]</scope>
    <source>
        <strain evidence="9 10">EAF2021</strain>
    </source>
</reference>
<accession>A0ABR2KI60</accession>
<keyword evidence="4" id="KW-0677">Repeat</keyword>
<dbReference type="InterPro" id="IPR044066">
    <property type="entry name" value="TRIAD_supradom"/>
</dbReference>
<dbReference type="PANTHER" id="PTHR22770">
    <property type="entry name" value="UBIQUITIN CONJUGATING ENZYME 7 INTERACTING PROTEIN-RELATED"/>
    <property type="match status" value="1"/>
</dbReference>
<dbReference type="EMBL" id="JAPFFF010000005">
    <property type="protein sequence ID" value="KAK8890638.1"/>
    <property type="molecule type" value="Genomic_DNA"/>
</dbReference>
<dbReference type="SUPFAM" id="SSF57850">
    <property type="entry name" value="RING/U-box"/>
    <property type="match status" value="2"/>
</dbReference>
<keyword evidence="6" id="KW-0833">Ubl conjugation pathway</keyword>
<dbReference type="InterPro" id="IPR047546">
    <property type="entry name" value="Rcat_RBR_RNF216"/>
</dbReference>
<dbReference type="InterPro" id="IPR051628">
    <property type="entry name" value="LUBAC_E3_Ligases"/>
</dbReference>
<evidence type="ECO:0000256" key="3">
    <source>
        <dbReference type="ARBA" id="ARBA00022723"/>
    </source>
</evidence>
<name>A0ABR2KI60_9EUKA</name>
<protein>
    <recommendedName>
        <fullName evidence="8">RING-type domain-containing protein</fullName>
    </recommendedName>
</protein>
<evidence type="ECO:0000256" key="7">
    <source>
        <dbReference type="ARBA" id="ARBA00022833"/>
    </source>
</evidence>
<evidence type="ECO:0000256" key="6">
    <source>
        <dbReference type="ARBA" id="ARBA00022786"/>
    </source>
</evidence>
<dbReference type="Proteomes" id="UP001470230">
    <property type="component" value="Unassembled WGS sequence"/>
</dbReference>
<dbReference type="PROSITE" id="PS51873">
    <property type="entry name" value="TRIAD"/>
    <property type="match status" value="1"/>
</dbReference>
<comment type="pathway">
    <text evidence="1">Protein modification; protein ubiquitination.</text>
</comment>
<keyword evidence="7" id="KW-0862">Zinc</keyword>
<evidence type="ECO:0000313" key="10">
    <source>
        <dbReference type="Proteomes" id="UP001470230"/>
    </source>
</evidence>
<evidence type="ECO:0000313" key="9">
    <source>
        <dbReference type="EMBL" id="KAK8890638.1"/>
    </source>
</evidence>